<protein>
    <recommendedName>
        <fullName evidence="4">ABC transporter substrate-binding protein</fullName>
    </recommendedName>
</protein>
<proteinExistence type="predicted"/>
<evidence type="ECO:0000256" key="1">
    <source>
        <dbReference type="SAM" id="SignalP"/>
    </source>
</evidence>
<organism evidence="2 3">
    <name type="scientific">Skermanella aerolata</name>
    <dbReference type="NCBI Taxonomy" id="393310"/>
    <lineage>
        <taxon>Bacteria</taxon>
        <taxon>Pseudomonadati</taxon>
        <taxon>Pseudomonadota</taxon>
        <taxon>Alphaproteobacteria</taxon>
        <taxon>Rhodospirillales</taxon>
        <taxon>Azospirillaceae</taxon>
        <taxon>Skermanella</taxon>
    </lineage>
</organism>
<dbReference type="OrthoDB" id="9776955at2"/>
<reference evidence="2 3" key="1">
    <citation type="submission" date="2019-07" db="EMBL/GenBank/DDBJ databases">
        <title>Whole genome shotgun sequence of Skermanella aerolata NBRC 106429.</title>
        <authorList>
            <person name="Hosoyama A."/>
            <person name="Uohara A."/>
            <person name="Ohji S."/>
            <person name="Ichikawa N."/>
        </authorList>
    </citation>
    <scope>NUCLEOTIDE SEQUENCE [LARGE SCALE GENOMIC DNA]</scope>
    <source>
        <strain evidence="2 3">NBRC 106429</strain>
    </source>
</reference>
<comment type="caution">
    <text evidence="2">The sequence shown here is derived from an EMBL/GenBank/DDBJ whole genome shotgun (WGS) entry which is preliminary data.</text>
</comment>
<accession>A0A512DQ79</accession>
<evidence type="ECO:0000313" key="3">
    <source>
        <dbReference type="Proteomes" id="UP000321523"/>
    </source>
</evidence>
<dbReference type="Pfam" id="PF04392">
    <property type="entry name" value="ABC_sub_bind"/>
    <property type="match status" value="1"/>
</dbReference>
<dbReference type="EMBL" id="BJYZ01000009">
    <property type="protein sequence ID" value="GEO38310.1"/>
    <property type="molecule type" value="Genomic_DNA"/>
</dbReference>
<dbReference type="PANTHER" id="PTHR35271">
    <property type="entry name" value="ABC TRANSPORTER, SUBSTRATE-BINDING LIPOPROTEIN-RELATED"/>
    <property type="match status" value="1"/>
</dbReference>
<gene>
    <name evidence="2" type="ORF">SAE02_24580</name>
</gene>
<feature type="signal peptide" evidence="1">
    <location>
        <begin position="1"/>
        <end position="20"/>
    </location>
</feature>
<feature type="chain" id="PRO_5021723904" description="ABC transporter substrate-binding protein" evidence="1">
    <location>
        <begin position="21"/>
        <end position="340"/>
    </location>
</feature>
<evidence type="ECO:0008006" key="4">
    <source>
        <dbReference type="Google" id="ProtNLM"/>
    </source>
</evidence>
<dbReference type="RefSeq" id="WP_052830988.1">
    <property type="nucleotide sequence ID" value="NZ_BJYZ01000009.1"/>
</dbReference>
<keyword evidence="3" id="KW-1185">Reference proteome</keyword>
<dbReference type="AlphaFoldDB" id="A0A512DQ79"/>
<evidence type="ECO:0000313" key="2">
    <source>
        <dbReference type="EMBL" id="GEO38310.1"/>
    </source>
</evidence>
<name>A0A512DQ79_9PROT</name>
<dbReference type="Gene3D" id="3.40.50.2300">
    <property type="match status" value="2"/>
</dbReference>
<dbReference type="Proteomes" id="UP000321523">
    <property type="component" value="Unassembled WGS sequence"/>
</dbReference>
<dbReference type="PANTHER" id="PTHR35271:SF1">
    <property type="entry name" value="ABC TRANSPORTER, SUBSTRATE-BINDING LIPOPROTEIN"/>
    <property type="match status" value="1"/>
</dbReference>
<keyword evidence="1" id="KW-0732">Signal</keyword>
<dbReference type="InterPro" id="IPR007487">
    <property type="entry name" value="ABC_transpt-TYRBP-like"/>
</dbReference>
<sequence length="340" mass="36118">MTKALLVALALLFFAGPCRAASPDAVASEGPKRVMMLLWRGCEELCQGFQSWFERRHLAVAFEMRDAKQDRRRLAELVEEVRDGEWDLVLTWGTTVSLAALGTLSVPAQPLGAPAVFANVTDPIGSGLAAGPQGSGRAGVAGSMSVVPDDVQINAIRRYRPMRRLGVAFNTDEPNSIDNVKRLRALAGPMDFELVEVPIPADASGRPDPASIPEVIGRLAEAKVDFVYIGSSSFLLSHVTAFTEAAVAAGLPVAAAGEVPIRQGTGLLGVVSPNFVVGLLAGSQAEKILFEGVSPEDLPVAGLKDYAYLINIETAKRLRLAPPMSLLRNAVIVNKDQGAR</sequence>